<feature type="transmembrane region" description="Helical" evidence="7">
    <location>
        <begin position="12"/>
        <end position="33"/>
    </location>
</feature>
<evidence type="ECO:0000256" key="7">
    <source>
        <dbReference type="RuleBase" id="RU363032"/>
    </source>
</evidence>
<evidence type="ECO:0000256" key="3">
    <source>
        <dbReference type="ARBA" id="ARBA00022475"/>
    </source>
</evidence>
<evidence type="ECO:0000256" key="5">
    <source>
        <dbReference type="ARBA" id="ARBA00022989"/>
    </source>
</evidence>
<gene>
    <name evidence="9" type="ORF">G0Q06_09820</name>
</gene>
<keyword evidence="10" id="KW-1185">Reference proteome</keyword>
<feature type="domain" description="ABC transmembrane type-1" evidence="8">
    <location>
        <begin position="65"/>
        <end position="249"/>
    </location>
</feature>
<dbReference type="GO" id="GO:0055085">
    <property type="term" value="P:transmembrane transport"/>
    <property type="evidence" value="ECO:0007669"/>
    <property type="project" value="InterPro"/>
</dbReference>
<keyword evidence="2 7" id="KW-0813">Transport</keyword>
<evidence type="ECO:0000256" key="4">
    <source>
        <dbReference type="ARBA" id="ARBA00022692"/>
    </source>
</evidence>
<name>A0A6B2M3T3_9BACT</name>
<evidence type="ECO:0000259" key="8">
    <source>
        <dbReference type="PROSITE" id="PS50928"/>
    </source>
</evidence>
<comment type="subcellular location">
    <subcellularLocation>
        <location evidence="1 7">Cell membrane</location>
        <topology evidence="1 7">Multi-pass membrane protein</topology>
    </subcellularLocation>
</comment>
<feature type="transmembrane region" description="Helical" evidence="7">
    <location>
        <begin position="100"/>
        <end position="123"/>
    </location>
</feature>
<dbReference type="InterPro" id="IPR000515">
    <property type="entry name" value="MetI-like"/>
</dbReference>
<dbReference type="GO" id="GO:0005886">
    <property type="term" value="C:plasma membrane"/>
    <property type="evidence" value="ECO:0007669"/>
    <property type="project" value="UniProtKB-SubCell"/>
</dbReference>
<keyword evidence="5 7" id="KW-1133">Transmembrane helix</keyword>
<proteinExistence type="inferred from homology"/>
<protein>
    <submittedName>
        <fullName evidence="9">ABC transporter permease</fullName>
    </submittedName>
</protein>
<dbReference type="PANTHER" id="PTHR30151">
    <property type="entry name" value="ALKANE SULFONATE ABC TRANSPORTER-RELATED, MEMBRANE SUBUNIT"/>
    <property type="match status" value="1"/>
</dbReference>
<dbReference type="Proteomes" id="UP000478417">
    <property type="component" value="Unassembled WGS sequence"/>
</dbReference>
<dbReference type="SUPFAM" id="SSF161098">
    <property type="entry name" value="MetI-like"/>
    <property type="match status" value="1"/>
</dbReference>
<evidence type="ECO:0000256" key="1">
    <source>
        <dbReference type="ARBA" id="ARBA00004651"/>
    </source>
</evidence>
<evidence type="ECO:0000256" key="2">
    <source>
        <dbReference type="ARBA" id="ARBA00022448"/>
    </source>
</evidence>
<keyword evidence="4 7" id="KW-0812">Transmembrane</keyword>
<sequence length="269" mass="29930">MRSLAVKARNDRISRIVLPVITGCLLLALWYWIKGHWNLHDFILPAPHDVLIAFASERETLFRATGVTFMGAMIGFIAAISIGFAISLAMASIRILRYSLYPFVIFMQMIPILAMAAIVVIFFDVGLQSVALIAFLIGFFPVVASTLQGLMSVPEGQREMFRIYKASPWQELFLLRVPYSLPYFFTGAKIAATLAVIGSVTGEIFAGSTNRAGGLGFMIMIYKSELKISAIYAATLLCCLLGFCFVAVVLYFRQLALRKWHESSFPEQN</sequence>
<dbReference type="RefSeq" id="WP_163965169.1">
    <property type="nucleotide sequence ID" value="NZ_JAAGNX010000002.1"/>
</dbReference>
<evidence type="ECO:0000256" key="6">
    <source>
        <dbReference type="ARBA" id="ARBA00023136"/>
    </source>
</evidence>
<dbReference type="Gene3D" id="1.10.3720.10">
    <property type="entry name" value="MetI-like"/>
    <property type="match status" value="1"/>
</dbReference>
<evidence type="ECO:0000313" key="9">
    <source>
        <dbReference type="EMBL" id="NDV62747.1"/>
    </source>
</evidence>
<dbReference type="PROSITE" id="PS50928">
    <property type="entry name" value="ABC_TM1"/>
    <property type="match status" value="1"/>
</dbReference>
<keyword evidence="3" id="KW-1003">Cell membrane</keyword>
<organism evidence="9 10">
    <name type="scientific">Oceanipulchritudo coccoides</name>
    <dbReference type="NCBI Taxonomy" id="2706888"/>
    <lineage>
        <taxon>Bacteria</taxon>
        <taxon>Pseudomonadati</taxon>
        <taxon>Verrucomicrobiota</taxon>
        <taxon>Opitutia</taxon>
        <taxon>Puniceicoccales</taxon>
        <taxon>Oceanipulchritudinaceae</taxon>
        <taxon>Oceanipulchritudo</taxon>
    </lineage>
</organism>
<feature type="transmembrane region" description="Helical" evidence="7">
    <location>
        <begin position="173"/>
        <end position="197"/>
    </location>
</feature>
<comment type="caution">
    <text evidence="9">The sequence shown here is derived from an EMBL/GenBank/DDBJ whole genome shotgun (WGS) entry which is preliminary data.</text>
</comment>
<dbReference type="EMBL" id="JAAGNX010000002">
    <property type="protein sequence ID" value="NDV62747.1"/>
    <property type="molecule type" value="Genomic_DNA"/>
</dbReference>
<feature type="transmembrane region" description="Helical" evidence="7">
    <location>
        <begin position="230"/>
        <end position="252"/>
    </location>
</feature>
<comment type="similarity">
    <text evidence="7">Belongs to the binding-protein-dependent transport system permease family.</text>
</comment>
<feature type="transmembrane region" description="Helical" evidence="7">
    <location>
        <begin position="129"/>
        <end position="153"/>
    </location>
</feature>
<dbReference type="CDD" id="cd06261">
    <property type="entry name" value="TM_PBP2"/>
    <property type="match status" value="1"/>
</dbReference>
<dbReference type="InterPro" id="IPR035906">
    <property type="entry name" value="MetI-like_sf"/>
</dbReference>
<reference evidence="9 10" key="1">
    <citation type="submission" date="2020-02" db="EMBL/GenBank/DDBJ databases">
        <title>Albibacoteraceae fam. nov., the first described family within the subdivision 4 Verrucomicrobia.</title>
        <authorList>
            <person name="Xi F."/>
        </authorList>
    </citation>
    <scope>NUCLEOTIDE SEQUENCE [LARGE SCALE GENOMIC DNA]</scope>
    <source>
        <strain evidence="9 10">CK1056</strain>
    </source>
</reference>
<accession>A0A6B2M3T3</accession>
<evidence type="ECO:0000313" key="10">
    <source>
        <dbReference type="Proteomes" id="UP000478417"/>
    </source>
</evidence>
<dbReference type="PANTHER" id="PTHR30151:SF41">
    <property type="entry name" value="ABC TRANSPORTER PERMEASE PROTEIN"/>
    <property type="match status" value="1"/>
</dbReference>
<keyword evidence="6 7" id="KW-0472">Membrane</keyword>
<dbReference type="Pfam" id="PF00528">
    <property type="entry name" value="BPD_transp_1"/>
    <property type="match status" value="1"/>
</dbReference>
<dbReference type="AlphaFoldDB" id="A0A6B2M3T3"/>
<feature type="transmembrane region" description="Helical" evidence="7">
    <location>
        <begin position="67"/>
        <end position="88"/>
    </location>
</feature>